<feature type="chain" id="PRO_5019574947" evidence="1">
    <location>
        <begin position="22"/>
        <end position="115"/>
    </location>
</feature>
<comment type="caution">
    <text evidence="2">The sequence shown here is derived from an EMBL/GenBank/DDBJ whole genome shotgun (WGS) entry which is preliminary data.</text>
</comment>
<dbReference type="RefSeq" id="WP_119749384.1">
    <property type="nucleotide sequence ID" value="NZ_QVRA01000025.1"/>
</dbReference>
<dbReference type="Proteomes" id="UP000283469">
    <property type="component" value="Unassembled WGS sequence"/>
</dbReference>
<protein>
    <submittedName>
        <fullName evidence="2">Uncharacterized protein</fullName>
    </submittedName>
</protein>
<keyword evidence="3" id="KW-1185">Reference proteome</keyword>
<dbReference type="AlphaFoldDB" id="A0A418YMY5"/>
<dbReference type="EMBL" id="QVRA01000025">
    <property type="protein sequence ID" value="RJG52534.1"/>
    <property type="molecule type" value="Genomic_DNA"/>
</dbReference>
<reference evidence="2 3" key="1">
    <citation type="submission" date="2018-08" db="EMBL/GenBank/DDBJ databases">
        <title>Sphingobium sp. EO9.</title>
        <authorList>
            <person name="Park Y."/>
            <person name="Kim K.H."/>
            <person name="Jeon C.O."/>
        </authorList>
    </citation>
    <scope>NUCLEOTIDE SEQUENCE [LARGE SCALE GENOMIC DNA]</scope>
    <source>
        <strain evidence="2 3">EO9</strain>
    </source>
</reference>
<sequence length="115" mass="12278">MSLTAMLSAFLVISAITPQQADTAFAASNFHMFDLKHLEGSQTAPSTPQTAEIIVESRASYKPVPLATRDHETLAYIARGSASSCTVLLNIASRCVRPTQLVSITAVDGISWDVP</sequence>
<evidence type="ECO:0000313" key="2">
    <source>
        <dbReference type="EMBL" id="RJG52534.1"/>
    </source>
</evidence>
<evidence type="ECO:0000256" key="1">
    <source>
        <dbReference type="SAM" id="SignalP"/>
    </source>
</evidence>
<organism evidence="2 3">
    <name type="scientific">Sphingobium terrigena</name>
    <dbReference type="NCBI Taxonomy" id="2304063"/>
    <lineage>
        <taxon>Bacteria</taxon>
        <taxon>Pseudomonadati</taxon>
        <taxon>Pseudomonadota</taxon>
        <taxon>Alphaproteobacteria</taxon>
        <taxon>Sphingomonadales</taxon>
        <taxon>Sphingomonadaceae</taxon>
        <taxon>Sphingobium</taxon>
    </lineage>
</organism>
<gene>
    <name evidence="2" type="ORF">D0Z70_19625</name>
</gene>
<keyword evidence="1" id="KW-0732">Signal</keyword>
<evidence type="ECO:0000313" key="3">
    <source>
        <dbReference type="Proteomes" id="UP000283469"/>
    </source>
</evidence>
<accession>A0A418YMY5</accession>
<proteinExistence type="predicted"/>
<feature type="signal peptide" evidence="1">
    <location>
        <begin position="1"/>
        <end position="21"/>
    </location>
</feature>
<name>A0A418YMY5_9SPHN</name>